<evidence type="ECO:0000256" key="1">
    <source>
        <dbReference type="SAM" id="MobiDB-lite"/>
    </source>
</evidence>
<evidence type="ECO:0000313" key="3">
    <source>
        <dbReference type="EMBL" id="WWC68600.1"/>
    </source>
</evidence>
<dbReference type="RefSeq" id="XP_070058679.1">
    <property type="nucleotide sequence ID" value="XM_070202578.1"/>
</dbReference>
<dbReference type="InterPro" id="IPR057678">
    <property type="entry name" value="DUF7918"/>
</dbReference>
<feature type="region of interest" description="Disordered" evidence="1">
    <location>
        <begin position="277"/>
        <end position="300"/>
    </location>
</feature>
<name>A0AAJ8L467_9TREE</name>
<dbReference type="EMBL" id="CP144521">
    <property type="protein sequence ID" value="WWC68600.1"/>
    <property type="molecule type" value="Genomic_DNA"/>
</dbReference>
<keyword evidence="4" id="KW-1185">Reference proteome</keyword>
<organism evidence="3 4">
    <name type="scientific">Kwoniella pini CBS 10737</name>
    <dbReference type="NCBI Taxonomy" id="1296096"/>
    <lineage>
        <taxon>Eukaryota</taxon>
        <taxon>Fungi</taxon>
        <taxon>Dikarya</taxon>
        <taxon>Basidiomycota</taxon>
        <taxon>Agaricomycotina</taxon>
        <taxon>Tremellomycetes</taxon>
        <taxon>Tremellales</taxon>
        <taxon>Cryptococcaceae</taxon>
        <taxon>Kwoniella</taxon>
    </lineage>
</organism>
<proteinExistence type="predicted"/>
<gene>
    <name evidence="3" type="ORF">I206_102530</name>
</gene>
<dbReference type="Pfam" id="PF25534">
    <property type="entry name" value="DUF7918"/>
    <property type="match status" value="1"/>
</dbReference>
<reference evidence="3" key="2">
    <citation type="submission" date="2024-02" db="EMBL/GenBank/DDBJ databases">
        <title>Comparative genomics of Cryptococcus and Kwoniella reveals pathogenesis evolution and contrasting modes of karyotype evolution via chromosome fusion or intercentromeric recombination.</title>
        <authorList>
            <person name="Coelho M.A."/>
            <person name="David-Palma M."/>
            <person name="Shea T."/>
            <person name="Bowers K."/>
            <person name="McGinley-Smith S."/>
            <person name="Mohammad A.W."/>
            <person name="Gnirke A."/>
            <person name="Yurkov A.M."/>
            <person name="Nowrousian M."/>
            <person name="Sun S."/>
            <person name="Cuomo C.A."/>
            <person name="Heitman J."/>
        </authorList>
    </citation>
    <scope>NUCLEOTIDE SEQUENCE</scope>
    <source>
        <strain evidence="3">CBS 10737</strain>
    </source>
</reference>
<reference evidence="3" key="1">
    <citation type="submission" date="2013-07" db="EMBL/GenBank/DDBJ databases">
        <authorList>
            <consortium name="The Broad Institute Genome Sequencing Platform"/>
            <person name="Cuomo C."/>
            <person name="Litvintseva A."/>
            <person name="Chen Y."/>
            <person name="Heitman J."/>
            <person name="Sun S."/>
            <person name="Springer D."/>
            <person name="Dromer F."/>
            <person name="Young S.K."/>
            <person name="Zeng Q."/>
            <person name="Gargeya S."/>
            <person name="Fitzgerald M."/>
            <person name="Abouelleil A."/>
            <person name="Alvarado L."/>
            <person name="Berlin A.M."/>
            <person name="Chapman S.B."/>
            <person name="Dewar J."/>
            <person name="Goldberg J."/>
            <person name="Griggs A."/>
            <person name="Gujja S."/>
            <person name="Hansen M."/>
            <person name="Howarth C."/>
            <person name="Imamovic A."/>
            <person name="Larimer J."/>
            <person name="McCowan C."/>
            <person name="Murphy C."/>
            <person name="Pearson M."/>
            <person name="Priest M."/>
            <person name="Roberts A."/>
            <person name="Saif S."/>
            <person name="Shea T."/>
            <person name="Sykes S."/>
            <person name="Wortman J."/>
            <person name="Nusbaum C."/>
            <person name="Birren B."/>
        </authorList>
    </citation>
    <scope>NUCLEOTIDE SEQUENCE</scope>
    <source>
        <strain evidence="3">CBS 10737</strain>
    </source>
</reference>
<dbReference type="AlphaFoldDB" id="A0AAJ8L467"/>
<feature type="domain" description="DUF7918" evidence="2">
    <location>
        <begin position="19"/>
        <end position="207"/>
    </location>
</feature>
<evidence type="ECO:0000259" key="2">
    <source>
        <dbReference type="Pfam" id="PF25534"/>
    </source>
</evidence>
<sequence length="300" mass="34446">MLAQNHAAGFEAWVEGLDDQKRLNEYQIEHHPATEDKSSYTECFLETIDEPFKIMVNKPVKHNRNTEFRSTTKVDGHVLESFVWLKGYLTLWWDEVLEQEGGKTYTSKLKFAPTLTTDDPNQVTIDKAALSTLGTIEIILEKGKFAPSRMGNAQTTKIQAGVAHEESKKFSYSVTTTDRKPYEPQESMHYSFKAEHVGKIFHRFIFKVLVHMRIIDEPESSPTPPPPPRKRKRYSEVIEIDTDEEAVDIKGEEDVKPNLTAKRMKYLEEQIKLLSGQLKQKSKDKDADNGIVDLTKDDEE</sequence>
<protein>
    <recommendedName>
        <fullName evidence="2">DUF7918 domain-containing protein</fullName>
    </recommendedName>
</protein>
<dbReference type="GeneID" id="30171250"/>
<dbReference type="KEGG" id="kpin:30171250"/>
<dbReference type="Proteomes" id="UP000094020">
    <property type="component" value="Chromosome 3"/>
</dbReference>
<accession>A0AAJ8L467</accession>
<evidence type="ECO:0000313" key="4">
    <source>
        <dbReference type="Proteomes" id="UP000094020"/>
    </source>
</evidence>